<dbReference type="PANTHER" id="PTHR14003:SF26">
    <property type="entry name" value="ZINC FINGER PROTEIN 367"/>
    <property type="match status" value="1"/>
</dbReference>
<feature type="domain" description="C2H2-type" evidence="7">
    <location>
        <begin position="180"/>
        <end position="209"/>
    </location>
</feature>
<evidence type="ECO:0000256" key="5">
    <source>
        <dbReference type="PROSITE-ProRule" id="PRU00042"/>
    </source>
</evidence>
<keyword evidence="2" id="KW-0677">Repeat</keyword>
<dbReference type="GO" id="GO:0005667">
    <property type="term" value="C:transcription regulator complex"/>
    <property type="evidence" value="ECO:0007669"/>
    <property type="project" value="TreeGrafter"/>
</dbReference>
<feature type="compositionally biased region" description="Low complexity" evidence="6">
    <location>
        <begin position="110"/>
        <end position="126"/>
    </location>
</feature>
<evidence type="ECO:0000256" key="4">
    <source>
        <dbReference type="ARBA" id="ARBA00022833"/>
    </source>
</evidence>
<dbReference type="InterPro" id="IPR013087">
    <property type="entry name" value="Znf_C2H2_type"/>
</dbReference>
<evidence type="ECO:0000256" key="6">
    <source>
        <dbReference type="SAM" id="MobiDB-lite"/>
    </source>
</evidence>
<dbReference type="EMBL" id="LR792135">
    <property type="protein sequence ID" value="CAB3267997.1"/>
    <property type="molecule type" value="mRNA"/>
</dbReference>
<evidence type="ECO:0000256" key="1">
    <source>
        <dbReference type="ARBA" id="ARBA00022723"/>
    </source>
</evidence>
<dbReference type="AlphaFoldDB" id="A0A6F9DX19"/>
<feature type="compositionally biased region" description="Low complexity" evidence="6">
    <location>
        <begin position="298"/>
        <end position="309"/>
    </location>
</feature>
<dbReference type="GO" id="GO:0000978">
    <property type="term" value="F:RNA polymerase II cis-regulatory region sequence-specific DNA binding"/>
    <property type="evidence" value="ECO:0007669"/>
    <property type="project" value="TreeGrafter"/>
</dbReference>
<dbReference type="Pfam" id="PF00096">
    <property type="entry name" value="zf-C2H2"/>
    <property type="match status" value="2"/>
</dbReference>
<keyword evidence="3 5" id="KW-0863">Zinc-finger</keyword>
<reference evidence="8" key="1">
    <citation type="submission" date="2020-04" db="EMBL/GenBank/DDBJ databases">
        <authorList>
            <person name="Neveu A P."/>
        </authorList>
    </citation>
    <scope>NUCLEOTIDE SEQUENCE</scope>
    <source>
        <tissue evidence="8">Whole embryo</tissue>
    </source>
</reference>
<evidence type="ECO:0000256" key="2">
    <source>
        <dbReference type="ARBA" id="ARBA00022737"/>
    </source>
</evidence>
<dbReference type="Gene3D" id="3.30.160.60">
    <property type="entry name" value="Classic Zinc Finger"/>
    <property type="match status" value="2"/>
</dbReference>
<name>A0A6F9DX19_9ASCI</name>
<feature type="region of interest" description="Disordered" evidence="6">
    <location>
        <begin position="479"/>
        <end position="502"/>
    </location>
</feature>
<feature type="compositionally biased region" description="Polar residues" evidence="6">
    <location>
        <begin position="487"/>
        <end position="496"/>
    </location>
</feature>
<dbReference type="SMART" id="SM00355">
    <property type="entry name" value="ZnF_C2H2"/>
    <property type="match status" value="2"/>
</dbReference>
<feature type="domain" description="C2H2-type" evidence="7">
    <location>
        <begin position="152"/>
        <end position="179"/>
    </location>
</feature>
<dbReference type="FunFam" id="3.30.160.60:FF:000474">
    <property type="entry name" value="zinc finger protein 367"/>
    <property type="match status" value="1"/>
</dbReference>
<dbReference type="GO" id="GO:0000785">
    <property type="term" value="C:chromatin"/>
    <property type="evidence" value="ECO:0007669"/>
    <property type="project" value="TreeGrafter"/>
</dbReference>
<dbReference type="SUPFAM" id="SSF57667">
    <property type="entry name" value="beta-beta-alpha zinc fingers"/>
    <property type="match status" value="1"/>
</dbReference>
<dbReference type="GO" id="GO:0000981">
    <property type="term" value="F:DNA-binding transcription factor activity, RNA polymerase II-specific"/>
    <property type="evidence" value="ECO:0007669"/>
    <property type="project" value="TreeGrafter"/>
</dbReference>
<dbReference type="PROSITE" id="PS50157">
    <property type="entry name" value="ZINC_FINGER_C2H2_2"/>
    <property type="match status" value="2"/>
</dbReference>
<feature type="region of interest" description="Disordered" evidence="6">
    <location>
        <begin position="107"/>
        <end position="133"/>
    </location>
</feature>
<protein>
    <submittedName>
        <fullName evidence="8">ZF(C2H2)-76 zinc finger protein</fullName>
    </submittedName>
</protein>
<keyword evidence="1" id="KW-0479">Metal-binding</keyword>
<feature type="region of interest" description="Disordered" evidence="6">
    <location>
        <begin position="277"/>
        <end position="335"/>
    </location>
</feature>
<dbReference type="InterPro" id="IPR036236">
    <property type="entry name" value="Znf_C2H2_sf"/>
</dbReference>
<evidence type="ECO:0000259" key="7">
    <source>
        <dbReference type="PROSITE" id="PS50157"/>
    </source>
</evidence>
<keyword evidence="4" id="KW-0862">Zinc</keyword>
<dbReference type="PROSITE" id="PS00028">
    <property type="entry name" value="ZINC_FINGER_C2H2_1"/>
    <property type="match status" value="2"/>
</dbReference>
<organism evidence="8">
    <name type="scientific">Phallusia mammillata</name>
    <dbReference type="NCBI Taxonomy" id="59560"/>
    <lineage>
        <taxon>Eukaryota</taxon>
        <taxon>Metazoa</taxon>
        <taxon>Chordata</taxon>
        <taxon>Tunicata</taxon>
        <taxon>Ascidiacea</taxon>
        <taxon>Phlebobranchia</taxon>
        <taxon>Ascidiidae</taxon>
        <taxon>Phallusia</taxon>
    </lineage>
</organism>
<evidence type="ECO:0000313" key="8">
    <source>
        <dbReference type="EMBL" id="CAB3267997.1"/>
    </source>
</evidence>
<dbReference type="GO" id="GO:0008270">
    <property type="term" value="F:zinc ion binding"/>
    <property type="evidence" value="ECO:0007669"/>
    <property type="project" value="UniProtKB-KW"/>
</dbReference>
<sequence>MTYSHPYLQSRDQQSSIMMQPSMKLHSPSVPNYTDYDANFKNLMFYSNWQWPADTIPPMQLPHLNRFGPGTVLPTPVNHTLRCNMHVPETASSFGIMHGIPSPNVDDLKTQSLSSFSNSPLTSTPTGSKRGRPRADVISTLQYFGSNSSCTIRCHVCHRVFPREKSLQAHLRTHTGERPYRCDYPNCTKSFVQSGQLKTHQRLHSGEKPFKCSDDGCLVRFTHANRHCPDHPNAKLVRDDRGALERLLVGAQKQDSTITEWLDKYVRLRLDRTNNTQRSHLKRESSETSVSSDEESGMSKSDSLSSTSSDQPVTSPLIKCPTIMPSRGSSVKRQLLTDENKESFIKLNEAEDGAVRIPLSPKRLNQVVQVPRIDPRQPVKKRILAYNQLLMKQMKDQPENKVTLPPIERSLPVLPSINSPKRKLNLGNDSSLSPVQSLLQLEQQKSPLQKYSFLKDLESVHEKSTPVKQPNTCSVIVRRDSAEQQSRRSPAPNKSETFSDRWDGALALMQLASSPPTKVSANNCDEP</sequence>
<accession>A0A6F9DX19</accession>
<evidence type="ECO:0000256" key="3">
    <source>
        <dbReference type="ARBA" id="ARBA00022771"/>
    </source>
</evidence>
<proteinExistence type="evidence at transcript level"/>
<gene>
    <name evidence="8" type="primary">Znf367</name>
</gene>
<dbReference type="GO" id="GO:0031519">
    <property type="term" value="C:PcG protein complex"/>
    <property type="evidence" value="ECO:0007669"/>
    <property type="project" value="TreeGrafter"/>
</dbReference>
<dbReference type="PANTHER" id="PTHR14003">
    <property type="entry name" value="TRANSCRIPTIONAL REPRESSOR PROTEIN YY"/>
    <property type="match status" value="1"/>
</dbReference>